<keyword evidence="1" id="KW-0812">Transmembrane</keyword>
<evidence type="ECO:0000256" key="1">
    <source>
        <dbReference type="SAM" id="Phobius"/>
    </source>
</evidence>
<organism evidence="2">
    <name type="scientific">uncultured Desulfovibrio sp</name>
    <dbReference type="NCBI Taxonomy" id="167968"/>
    <lineage>
        <taxon>Bacteria</taxon>
        <taxon>Pseudomonadati</taxon>
        <taxon>Thermodesulfobacteriota</taxon>
        <taxon>Desulfovibrionia</taxon>
        <taxon>Desulfovibrionales</taxon>
        <taxon>Desulfovibrionaceae</taxon>
        <taxon>Desulfovibrio</taxon>
        <taxon>environmental samples</taxon>
    </lineage>
</organism>
<name>A0A212L9E8_9BACT</name>
<keyword evidence="1" id="KW-1133">Transmembrane helix</keyword>
<reference evidence="2" key="1">
    <citation type="submission" date="2016-08" db="EMBL/GenBank/DDBJ databases">
        <authorList>
            <person name="Seilhamer J.J."/>
        </authorList>
    </citation>
    <scope>NUCLEOTIDE SEQUENCE</scope>
    <source>
        <strain evidence="2">86-1</strain>
    </source>
</reference>
<dbReference type="AlphaFoldDB" id="A0A212L9E8"/>
<proteinExistence type="predicted"/>
<feature type="transmembrane region" description="Helical" evidence="1">
    <location>
        <begin position="20"/>
        <end position="43"/>
    </location>
</feature>
<gene>
    <name evidence="2" type="ORF">KL86DES1_21793</name>
</gene>
<accession>A0A212L9E8</accession>
<protein>
    <submittedName>
        <fullName evidence="2">Uncharacterized protein</fullName>
    </submittedName>
</protein>
<sequence length="45" mass="4871">MGEETLLQKGPSPTRSFKKTVLAFIGGVLGGAERSLEAAFIFMRQ</sequence>
<keyword evidence="1" id="KW-0472">Membrane</keyword>
<dbReference type="EMBL" id="FMJC01000002">
    <property type="protein sequence ID" value="SCM74202.1"/>
    <property type="molecule type" value="Genomic_DNA"/>
</dbReference>
<evidence type="ECO:0000313" key="2">
    <source>
        <dbReference type="EMBL" id="SCM74202.1"/>
    </source>
</evidence>